<evidence type="ECO:0000313" key="1">
    <source>
        <dbReference type="EMBL" id="NVI46338.1"/>
    </source>
</evidence>
<dbReference type="InterPro" id="IPR011050">
    <property type="entry name" value="Pectin_lyase_fold/virulence"/>
</dbReference>
<organism evidence="1">
    <name type="scientific">Bradyrhizobium septentrionale</name>
    <dbReference type="NCBI Taxonomy" id="1404411"/>
    <lineage>
        <taxon>Bacteria</taxon>
        <taxon>Pseudomonadati</taxon>
        <taxon>Pseudomonadota</taxon>
        <taxon>Alphaproteobacteria</taxon>
        <taxon>Hyphomicrobiales</taxon>
        <taxon>Nitrobacteraceae</taxon>
        <taxon>Bradyrhizobium</taxon>
    </lineage>
</organism>
<dbReference type="AlphaFoldDB" id="A0A973W2J1"/>
<accession>A0A973W2J1</accession>
<protein>
    <submittedName>
        <fullName evidence="1">Uncharacterized protein</fullName>
    </submittedName>
</protein>
<reference evidence="1" key="1">
    <citation type="submission" date="2020-06" db="EMBL/GenBank/DDBJ databases">
        <title>Whole Genome Sequence of Bradyrhizobium sp. Strain 1S1.</title>
        <authorList>
            <person name="Bromfield E.S.P."/>
            <person name="Cloutier S."/>
        </authorList>
    </citation>
    <scope>NUCLEOTIDE SEQUENCE [LARGE SCALE GENOMIC DNA]</scope>
    <source>
        <strain evidence="1">1S1</strain>
    </source>
</reference>
<dbReference type="EMBL" id="JAAOLE020000001">
    <property type="protein sequence ID" value="NVI46338.1"/>
    <property type="molecule type" value="Genomic_DNA"/>
</dbReference>
<dbReference type="SUPFAM" id="SSF51126">
    <property type="entry name" value="Pectin lyase-like"/>
    <property type="match status" value="1"/>
</dbReference>
<sequence>MDRALVYTGALPQTVDILNTNKFMMQALAYGMRAILGTNTYVDGLVCLPTSPTPDLHVSVGVGSIYAQDLTDASAYGDLGVDNTTIYKQGILQSAQELTITPPSTSGFSQVYLVQAVLQDVDAGAQVLSYFNAATPSAPCSGPANAGTSNFTIRQVKCAVALKAGVPATTGTQVAPAPDVGFTALYAITVANGATQITSANIVTLASAPFISTKLPDVPAGVQSGKWLYGVDTAPGGPSLAAFATTATSSAVLTFTNVPSWVAPGMKVANQTNPASINGGQTVLSKTSTTVTISANVNATVNISDQIVFSNNAMVASVSPAPTALVPGMEVRIMANTINTGACTLNLNGLGAVTIVRANGLTPSLGDIAFAGVMGLVYDGAHWQIQNYQGTGGGGGTTTINNVNIPYGTDTSTSSNVITVTPSPAIASLSAGAAIIVKLANPITGPTTLQISGGSIIPVLSLAGQPLGFGAARIGEMLWMLYDGTNWQIVNQLLPLQQSLTIFVNSSIGNDNFDGSQPTISGTKGPLQKIQTAVNKAWSFPPSVFSIAIQLADGTYNEAVSTPSFPGPGIIINGNAANPANVLVTGANNAHTFAVNGPNQMTVQNLKGTTGTGNGPPSLFIAEGSGAQLITQNTISGFVQFSVHEAFGPCFVSVGSHTYAGNFSQALNAVFGGFVSLAQFAQFSASVALTCTAWAAAASGGSISVPGVGVPTYLNPGNVTGARWLASMNGTITTQGQGVNYFPGSIAGSQSTGGQYS</sequence>
<gene>
    <name evidence="1" type="ORF">HAP48_025940</name>
</gene>
<comment type="caution">
    <text evidence="1">The sequence shown here is derived from an EMBL/GenBank/DDBJ whole genome shotgun (WGS) entry which is preliminary data.</text>
</comment>
<dbReference type="RefSeq" id="WP_166205664.1">
    <property type="nucleotide sequence ID" value="NZ_CP088285.1"/>
</dbReference>
<proteinExistence type="predicted"/>
<name>A0A973W2J1_9BRAD</name>